<reference evidence="2" key="1">
    <citation type="journal article" date="2019" name="Sci. Rep.">
        <title>Draft genome of Tanacetum cinerariifolium, the natural source of mosquito coil.</title>
        <authorList>
            <person name="Yamashiro T."/>
            <person name="Shiraishi A."/>
            <person name="Satake H."/>
            <person name="Nakayama K."/>
        </authorList>
    </citation>
    <scope>NUCLEOTIDE SEQUENCE</scope>
</reference>
<organism evidence="2">
    <name type="scientific">Tanacetum cinerariifolium</name>
    <name type="common">Dalmatian daisy</name>
    <name type="synonym">Chrysanthemum cinerariifolium</name>
    <dbReference type="NCBI Taxonomy" id="118510"/>
    <lineage>
        <taxon>Eukaryota</taxon>
        <taxon>Viridiplantae</taxon>
        <taxon>Streptophyta</taxon>
        <taxon>Embryophyta</taxon>
        <taxon>Tracheophyta</taxon>
        <taxon>Spermatophyta</taxon>
        <taxon>Magnoliopsida</taxon>
        <taxon>eudicotyledons</taxon>
        <taxon>Gunneridae</taxon>
        <taxon>Pentapetalae</taxon>
        <taxon>asterids</taxon>
        <taxon>campanulids</taxon>
        <taxon>Asterales</taxon>
        <taxon>Asteraceae</taxon>
        <taxon>Asteroideae</taxon>
        <taxon>Anthemideae</taxon>
        <taxon>Anthemidinae</taxon>
        <taxon>Tanacetum</taxon>
    </lineage>
</organism>
<gene>
    <name evidence="2" type="ORF">Tci_031306</name>
</gene>
<comment type="caution">
    <text evidence="2">The sequence shown here is derived from an EMBL/GenBank/DDBJ whole genome shotgun (WGS) entry which is preliminary data.</text>
</comment>
<proteinExistence type="predicted"/>
<dbReference type="EMBL" id="BKCJ010004152">
    <property type="protein sequence ID" value="GEU59328.1"/>
    <property type="molecule type" value="Genomic_DNA"/>
</dbReference>
<evidence type="ECO:0000256" key="1">
    <source>
        <dbReference type="SAM" id="MobiDB-lite"/>
    </source>
</evidence>
<name>A0A6L2LCC8_TANCI</name>
<evidence type="ECO:0000313" key="2">
    <source>
        <dbReference type="EMBL" id="GEU59328.1"/>
    </source>
</evidence>
<feature type="region of interest" description="Disordered" evidence="1">
    <location>
        <begin position="32"/>
        <end position="56"/>
    </location>
</feature>
<sequence length="251" mass="28126">MAIVSTVPQLVDKKGGMEPYYIQCIKDGPFKPKTTEGADNPEAQWTQDERKGSRNANHTQTIDLADIYERFVYEVNLIQKGKNHARNGEWIDITIRKVNLLISMDEDVDCLSASVTEVPSTSALQVLRRLGSIFTLVYAVKVYKAGKRLLYVKIDKEISLGNATSKVGIEVQQLSWSFTKLRGRVIDLSTLFSKRKTRLRGGVLSESSQSNESLISVKCNTCGSTIHSTTDHNEFDHFKRETHQGAYLVPG</sequence>
<dbReference type="AlphaFoldDB" id="A0A6L2LCC8"/>
<accession>A0A6L2LCC8</accession>
<protein>
    <submittedName>
        <fullName evidence="2">Uncharacterized protein</fullName>
    </submittedName>
</protein>